<proteinExistence type="predicted"/>
<sequence>APRNRKHHTETRHNARRTSGTTAWVPLDAGGAGAAAAARSTDRGDTDTVARTSTRSFSPPLHLAGSALRKYLVPSSSRPTLTLLSPSVYVLMGSPASHGSNSASPATSAASYANQSVSPTVKSLPADQARTSEATAQPGSPPTTWWTAAAGAVLRRVDAWQRPETKCRRRPPGGS</sequence>
<evidence type="ECO:0000256" key="1">
    <source>
        <dbReference type="SAM" id="MobiDB-lite"/>
    </source>
</evidence>
<reference evidence="3" key="2">
    <citation type="journal article" date="2017" name="Nat. Plants">
        <title>The Aegilops tauschii genome reveals multiple impacts of transposons.</title>
        <authorList>
            <person name="Zhao G."/>
            <person name="Zou C."/>
            <person name="Li K."/>
            <person name="Wang K."/>
            <person name="Li T."/>
            <person name="Gao L."/>
            <person name="Zhang X."/>
            <person name="Wang H."/>
            <person name="Yang Z."/>
            <person name="Liu X."/>
            <person name="Jiang W."/>
            <person name="Mao L."/>
            <person name="Kong X."/>
            <person name="Jiao Y."/>
            <person name="Jia J."/>
        </authorList>
    </citation>
    <scope>NUCLEOTIDE SEQUENCE [LARGE SCALE GENOMIC DNA]</scope>
    <source>
        <strain evidence="3">cv. AL8/78</strain>
    </source>
</reference>
<reference evidence="2" key="3">
    <citation type="journal article" date="2017" name="Nature">
        <title>Genome sequence of the progenitor of the wheat D genome Aegilops tauschii.</title>
        <authorList>
            <person name="Luo M.C."/>
            <person name="Gu Y.Q."/>
            <person name="Puiu D."/>
            <person name="Wang H."/>
            <person name="Twardziok S.O."/>
            <person name="Deal K.R."/>
            <person name="Huo N."/>
            <person name="Zhu T."/>
            <person name="Wang L."/>
            <person name="Wang Y."/>
            <person name="McGuire P.E."/>
            <person name="Liu S."/>
            <person name="Long H."/>
            <person name="Ramasamy R.K."/>
            <person name="Rodriguez J.C."/>
            <person name="Van S.L."/>
            <person name="Yuan L."/>
            <person name="Wang Z."/>
            <person name="Xia Z."/>
            <person name="Xiao L."/>
            <person name="Anderson O.D."/>
            <person name="Ouyang S."/>
            <person name="Liang Y."/>
            <person name="Zimin A.V."/>
            <person name="Pertea G."/>
            <person name="Qi P."/>
            <person name="Bennetzen J.L."/>
            <person name="Dai X."/>
            <person name="Dawson M.W."/>
            <person name="Muller H.G."/>
            <person name="Kugler K."/>
            <person name="Rivarola-Duarte L."/>
            <person name="Spannagl M."/>
            <person name="Mayer K.F.X."/>
            <person name="Lu F.H."/>
            <person name="Bevan M.W."/>
            <person name="Leroy P."/>
            <person name="Li P."/>
            <person name="You F.M."/>
            <person name="Sun Q."/>
            <person name="Liu Z."/>
            <person name="Lyons E."/>
            <person name="Wicker T."/>
            <person name="Salzberg S.L."/>
            <person name="Devos K.M."/>
            <person name="Dvorak J."/>
        </authorList>
    </citation>
    <scope>NUCLEOTIDE SEQUENCE [LARGE SCALE GENOMIC DNA]</scope>
    <source>
        <strain evidence="2">cv. AL8/78</strain>
    </source>
</reference>
<reference evidence="2" key="4">
    <citation type="submission" date="2019-03" db="UniProtKB">
        <authorList>
            <consortium name="EnsemblPlants"/>
        </authorList>
    </citation>
    <scope>IDENTIFICATION</scope>
</reference>
<feature type="compositionally biased region" description="Polar residues" evidence="1">
    <location>
        <begin position="129"/>
        <end position="138"/>
    </location>
</feature>
<reference evidence="3" key="1">
    <citation type="journal article" date="2014" name="Science">
        <title>Ancient hybridizations among the ancestral genomes of bread wheat.</title>
        <authorList>
            <consortium name="International Wheat Genome Sequencing Consortium,"/>
            <person name="Marcussen T."/>
            <person name="Sandve S.R."/>
            <person name="Heier L."/>
            <person name="Spannagl M."/>
            <person name="Pfeifer M."/>
            <person name="Jakobsen K.S."/>
            <person name="Wulff B.B."/>
            <person name="Steuernagel B."/>
            <person name="Mayer K.F."/>
            <person name="Olsen O.A."/>
        </authorList>
    </citation>
    <scope>NUCLEOTIDE SEQUENCE [LARGE SCALE GENOMIC DNA]</scope>
    <source>
        <strain evidence="3">cv. AL8/78</strain>
    </source>
</reference>
<protein>
    <submittedName>
        <fullName evidence="2">Uncharacterized protein</fullName>
    </submittedName>
</protein>
<evidence type="ECO:0000313" key="2">
    <source>
        <dbReference type="EnsemblPlants" id="AET6Gv20713900.10"/>
    </source>
</evidence>
<feature type="region of interest" description="Disordered" evidence="1">
    <location>
        <begin position="93"/>
        <end position="146"/>
    </location>
</feature>
<name>A0A453PFB4_AEGTS</name>
<dbReference type="Gramene" id="AET6Gv20713900.10">
    <property type="protein sequence ID" value="AET6Gv20713900.10"/>
    <property type="gene ID" value="AET6Gv20713900"/>
</dbReference>
<keyword evidence="3" id="KW-1185">Reference proteome</keyword>
<feature type="region of interest" description="Disordered" evidence="1">
    <location>
        <begin position="1"/>
        <end position="60"/>
    </location>
</feature>
<dbReference type="EnsemblPlants" id="AET6Gv20713900.10">
    <property type="protein sequence ID" value="AET6Gv20713900.10"/>
    <property type="gene ID" value="AET6Gv20713900"/>
</dbReference>
<dbReference type="AlphaFoldDB" id="A0A453PFB4"/>
<feature type="compositionally biased region" description="Low complexity" evidence="1">
    <location>
        <begin position="100"/>
        <end position="113"/>
    </location>
</feature>
<reference evidence="2" key="5">
    <citation type="journal article" date="2021" name="G3 (Bethesda)">
        <title>Aegilops tauschii genome assembly Aet v5.0 features greater sequence contiguity and improved annotation.</title>
        <authorList>
            <person name="Wang L."/>
            <person name="Zhu T."/>
            <person name="Rodriguez J.C."/>
            <person name="Deal K.R."/>
            <person name="Dubcovsky J."/>
            <person name="McGuire P.E."/>
            <person name="Lux T."/>
            <person name="Spannagl M."/>
            <person name="Mayer K.F.X."/>
            <person name="Baldrich P."/>
            <person name="Meyers B.C."/>
            <person name="Huo N."/>
            <person name="Gu Y.Q."/>
            <person name="Zhou H."/>
            <person name="Devos K.M."/>
            <person name="Bennetzen J.L."/>
            <person name="Unver T."/>
            <person name="Budak H."/>
            <person name="Gulick P.J."/>
            <person name="Galiba G."/>
            <person name="Kalapos B."/>
            <person name="Nelson D.R."/>
            <person name="Li P."/>
            <person name="You F.M."/>
            <person name="Luo M.C."/>
            <person name="Dvorak J."/>
        </authorList>
    </citation>
    <scope>NUCLEOTIDE SEQUENCE [LARGE SCALE GENOMIC DNA]</scope>
    <source>
        <strain evidence="2">cv. AL8/78</strain>
    </source>
</reference>
<dbReference type="Proteomes" id="UP000015105">
    <property type="component" value="Chromosome 6D"/>
</dbReference>
<accession>A0A453PFB4</accession>
<feature type="compositionally biased region" description="Basic residues" evidence="1">
    <location>
        <begin position="1"/>
        <end position="16"/>
    </location>
</feature>
<evidence type="ECO:0000313" key="3">
    <source>
        <dbReference type="Proteomes" id="UP000015105"/>
    </source>
</evidence>
<organism evidence="2 3">
    <name type="scientific">Aegilops tauschii subsp. strangulata</name>
    <name type="common">Goatgrass</name>
    <dbReference type="NCBI Taxonomy" id="200361"/>
    <lineage>
        <taxon>Eukaryota</taxon>
        <taxon>Viridiplantae</taxon>
        <taxon>Streptophyta</taxon>
        <taxon>Embryophyta</taxon>
        <taxon>Tracheophyta</taxon>
        <taxon>Spermatophyta</taxon>
        <taxon>Magnoliopsida</taxon>
        <taxon>Liliopsida</taxon>
        <taxon>Poales</taxon>
        <taxon>Poaceae</taxon>
        <taxon>BOP clade</taxon>
        <taxon>Pooideae</taxon>
        <taxon>Triticodae</taxon>
        <taxon>Triticeae</taxon>
        <taxon>Triticinae</taxon>
        <taxon>Aegilops</taxon>
    </lineage>
</organism>